<keyword evidence="3" id="KW-1185">Reference proteome</keyword>
<gene>
    <name evidence="2" type="ORF">DPMN_136337</name>
</gene>
<proteinExistence type="predicted"/>
<organism evidence="2 3">
    <name type="scientific">Dreissena polymorpha</name>
    <name type="common">Zebra mussel</name>
    <name type="synonym">Mytilus polymorpha</name>
    <dbReference type="NCBI Taxonomy" id="45954"/>
    <lineage>
        <taxon>Eukaryota</taxon>
        <taxon>Metazoa</taxon>
        <taxon>Spiralia</taxon>
        <taxon>Lophotrochozoa</taxon>
        <taxon>Mollusca</taxon>
        <taxon>Bivalvia</taxon>
        <taxon>Autobranchia</taxon>
        <taxon>Heteroconchia</taxon>
        <taxon>Euheterodonta</taxon>
        <taxon>Imparidentia</taxon>
        <taxon>Neoheterodontei</taxon>
        <taxon>Myida</taxon>
        <taxon>Dreissenoidea</taxon>
        <taxon>Dreissenidae</taxon>
        <taxon>Dreissena</taxon>
    </lineage>
</organism>
<accession>A0A9D4G2K5</accession>
<evidence type="ECO:0000313" key="2">
    <source>
        <dbReference type="EMBL" id="KAH3807989.1"/>
    </source>
</evidence>
<feature type="compositionally biased region" description="Basic and acidic residues" evidence="1">
    <location>
        <begin position="1"/>
        <end position="10"/>
    </location>
</feature>
<dbReference type="AlphaFoldDB" id="A0A9D4G2K5"/>
<comment type="caution">
    <text evidence="2">The sequence shown here is derived from an EMBL/GenBank/DDBJ whole genome shotgun (WGS) entry which is preliminary data.</text>
</comment>
<sequence length="82" mass="9242">MATLRQEIEQNTRAINSKPPPPSTMSHTEEPINANVAERNISCSKYKPFESDHAQATKKTQTYADILKTITAQSTYNTHDCF</sequence>
<dbReference type="Proteomes" id="UP000828390">
    <property type="component" value="Unassembled WGS sequence"/>
</dbReference>
<feature type="region of interest" description="Disordered" evidence="1">
    <location>
        <begin position="1"/>
        <end position="29"/>
    </location>
</feature>
<evidence type="ECO:0000256" key="1">
    <source>
        <dbReference type="SAM" id="MobiDB-lite"/>
    </source>
</evidence>
<evidence type="ECO:0000313" key="3">
    <source>
        <dbReference type="Proteomes" id="UP000828390"/>
    </source>
</evidence>
<protein>
    <submittedName>
        <fullName evidence="2">Uncharacterized protein</fullName>
    </submittedName>
</protein>
<dbReference type="EMBL" id="JAIWYP010000006">
    <property type="protein sequence ID" value="KAH3807989.1"/>
    <property type="molecule type" value="Genomic_DNA"/>
</dbReference>
<name>A0A9D4G2K5_DREPO</name>
<reference evidence="2" key="1">
    <citation type="journal article" date="2019" name="bioRxiv">
        <title>The Genome of the Zebra Mussel, Dreissena polymorpha: A Resource for Invasive Species Research.</title>
        <authorList>
            <person name="McCartney M.A."/>
            <person name="Auch B."/>
            <person name="Kono T."/>
            <person name="Mallez S."/>
            <person name="Zhang Y."/>
            <person name="Obille A."/>
            <person name="Becker A."/>
            <person name="Abrahante J.E."/>
            <person name="Garbe J."/>
            <person name="Badalamenti J.P."/>
            <person name="Herman A."/>
            <person name="Mangelson H."/>
            <person name="Liachko I."/>
            <person name="Sullivan S."/>
            <person name="Sone E.D."/>
            <person name="Koren S."/>
            <person name="Silverstein K.A.T."/>
            <person name="Beckman K.B."/>
            <person name="Gohl D.M."/>
        </authorList>
    </citation>
    <scope>NUCLEOTIDE SEQUENCE</scope>
    <source>
        <strain evidence="2">Duluth1</strain>
        <tissue evidence="2">Whole animal</tissue>
    </source>
</reference>
<reference evidence="2" key="2">
    <citation type="submission" date="2020-11" db="EMBL/GenBank/DDBJ databases">
        <authorList>
            <person name="McCartney M.A."/>
            <person name="Auch B."/>
            <person name="Kono T."/>
            <person name="Mallez S."/>
            <person name="Becker A."/>
            <person name="Gohl D.M."/>
            <person name="Silverstein K.A.T."/>
            <person name="Koren S."/>
            <person name="Bechman K.B."/>
            <person name="Herman A."/>
            <person name="Abrahante J.E."/>
            <person name="Garbe J."/>
        </authorList>
    </citation>
    <scope>NUCLEOTIDE SEQUENCE</scope>
    <source>
        <strain evidence="2">Duluth1</strain>
        <tissue evidence="2">Whole animal</tissue>
    </source>
</reference>